<reference evidence="1" key="1">
    <citation type="journal article" date="2023" name="GigaByte">
        <title>Genome assembly of the bearded iris, Iris pallida Lam.</title>
        <authorList>
            <person name="Bruccoleri R.E."/>
            <person name="Oakeley E.J."/>
            <person name="Faust A.M.E."/>
            <person name="Altorfer M."/>
            <person name="Dessus-Babus S."/>
            <person name="Burckhardt D."/>
            <person name="Oertli M."/>
            <person name="Naumann U."/>
            <person name="Petersen F."/>
            <person name="Wong J."/>
        </authorList>
    </citation>
    <scope>NUCLEOTIDE SEQUENCE</scope>
    <source>
        <strain evidence="1">GSM-AAB239-AS_SAM_17_03QT</strain>
    </source>
</reference>
<protein>
    <submittedName>
        <fullName evidence="1">Uncharacterized protein</fullName>
    </submittedName>
</protein>
<proteinExistence type="predicted"/>
<evidence type="ECO:0000313" key="2">
    <source>
        <dbReference type="Proteomes" id="UP001140949"/>
    </source>
</evidence>
<dbReference type="AlphaFoldDB" id="A0AAX6FTH7"/>
<comment type="caution">
    <text evidence="1">The sequence shown here is derived from an EMBL/GenBank/DDBJ whole genome shotgun (WGS) entry which is preliminary data.</text>
</comment>
<evidence type="ECO:0000313" key="1">
    <source>
        <dbReference type="EMBL" id="KAJ6819405.1"/>
    </source>
</evidence>
<organism evidence="1 2">
    <name type="scientific">Iris pallida</name>
    <name type="common">Sweet iris</name>
    <dbReference type="NCBI Taxonomy" id="29817"/>
    <lineage>
        <taxon>Eukaryota</taxon>
        <taxon>Viridiplantae</taxon>
        <taxon>Streptophyta</taxon>
        <taxon>Embryophyta</taxon>
        <taxon>Tracheophyta</taxon>
        <taxon>Spermatophyta</taxon>
        <taxon>Magnoliopsida</taxon>
        <taxon>Liliopsida</taxon>
        <taxon>Asparagales</taxon>
        <taxon>Iridaceae</taxon>
        <taxon>Iridoideae</taxon>
        <taxon>Irideae</taxon>
        <taxon>Iris</taxon>
    </lineage>
</organism>
<accession>A0AAX6FTH7</accession>
<keyword evidence="2" id="KW-1185">Reference proteome</keyword>
<gene>
    <name evidence="1" type="ORF">M6B38_401985</name>
</gene>
<dbReference type="Proteomes" id="UP001140949">
    <property type="component" value="Unassembled WGS sequence"/>
</dbReference>
<reference evidence="1" key="2">
    <citation type="submission" date="2023-04" db="EMBL/GenBank/DDBJ databases">
        <authorList>
            <person name="Bruccoleri R.E."/>
            <person name="Oakeley E.J."/>
            <person name="Faust A.-M."/>
            <person name="Dessus-Babus S."/>
            <person name="Altorfer M."/>
            <person name="Burckhardt D."/>
            <person name="Oertli M."/>
            <person name="Naumann U."/>
            <person name="Petersen F."/>
            <person name="Wong J."/>
        </authorList>
    </citation>
    <scope>NUCLEOTIDE SEQUENCE</scope>
    <source>
        <strain evidence="1">GSM-AAB239-AS_SAM_17_03QT</strain>
        <tissue evidence="1">Leaf</tissue>
    </source>
</reference>
<sequence>MIIKMIFRIKYYLNNILGDDLNGHWAPTQCKRTGSTGR</sequence>
<name>A0AAX6FTH7_IRIPA</name>
<dbReference type="EMBL" id="JANAVB010026199">
    <property type="protein sequence ID" value="KAJ6819405.1"/>
    <property type="molecule type" value="Genomic_DNA"/>
</dbReference>